<gene>
    <name evidence="1" type="ORF">V5799_010731</name>
</gene>
<dbReference type="EMBL" id="JARKHS020015097">
    <property type="protein sequence ID" value="KAK8774735.1"/>
    <property type="molecule type" value="Genomic_DNA"/>
</dbReference>
<evidence type="ECO:0000313" key="2">
    <source>
        <dbReference type="Proteomes" id="UP001321473"/>
    </source>
</evidence>
<sequence>MRRSTTTTCRASRFGLSVVDKCTCQEDMTDYDAESFVVYTANGSGFFERQPAPSNSRNRRSWVKDGTRCRISERASTGGKDIEVGICRSGSCTRENKTTYHVTTTPPPAYDPYRYHCKVPTSSLNSKLEVATQCAGRCFDLKTGTWVDAILNDGRLCNLVEGSGDSHYLKRSGVCRNGSCVSADWRPWRHPCQAKYVRRNGLSLVEKCRIHCENGKKAKVRDGTRCWRETMSQAFLTCARNQHCGARRNYVITSLYSLKYMQQWSSSTIARRELLKRLEGFDTSSSRQEQNGAGWTPGRFEGNKMKHATVGVLLLAVAEASFQPCMVPSVKLTALDNSTCIPEHYRGAIDDFIFDESSDAMCTSTVDAVTTCKCPNGDGVSGSRYCVHHVNRTADDNIVNVTLGLCGVGGRCHLYDFRSHFAVDVRDLQLAHHLKAFPRPCITANMTVTSELRAVAGCEYFCYRRTDRDIDDGRACVLEWYPTLLTKEPVVTLTGFCWNGICRHSENFSMPTVDTCPDRERYMNPGMTIKECSYRCLNGTQRRRPDGLTCVLKKKWFGGDTMGVCNKGVCLPVREVECAQMSQKTTANSPTPGLVSRYWLPTTQYTVALAKSCQCRAKSATTTLANDTLCVLSRSLALRGWKLQTVGLCIGGECRRRPAPDRPAPYEFRKKECKTSDVKVTTELIVAASCKAVCRYYETEHRPNGTLCLVEYRRESRLIGPAKRTYTIGQCLKGTCVRTQYSWDIKL</sequence>
<dbReference type="Gene3D" id="2.30.130.100">
    <property type="match status" value="1"/>
</dbReference>
<accession>A0AAQ4EIV9</accession>
<keyword evidence="2" id="KW-1185">Reference proteome</keyword>
<evidence type="ECO:0000313" key="1">
    <source>
        <dbReference type="EMBL" id="KAK8774735.1"/>
    </source>
</evidence>
<reference evidence="1 2" key="1">
    <citation type="journal article" date="2023" name="Arcadia Sci">
        <title>De novo assembly of a long-read Amblyomma americanum tick genome.</title>
        <authorList>
            <person name="Chou S."/>
            <person name="Poskanzer K.E."/>
            <person name="Rollins M."/>
            <person name="Thuy-Boun P.S."/>
        </authorList>
    </citation>
    <scope>NUCLEOTIDE SEQUENCE [LARGE SCALE GENOMIC DNA]</scope>
    <source>
        <strain evidence="1">F_SG_1</strain>
        <tissue evidence="1">Salivary glands</tissue>
    </source>
</reference>
<organism evidence="1 2">
    <name type="scientific">Amblyomma americanum</name>
    <name type="common">Lone star tick</name>
    <dbReference type="NCBI Taxonomy" id="6943"/>
    <lineage>
        <taxon>Eukaryota</taxon>
        <taxon>Metazoa</taxon>
        <taxon>Ecdysozoa</taxon>
        <taxon>Arthropoda</taxon>
        <taxon>Chelicerata</taxon>
        <taxon>Arachnida</taxon>
        <taxon>Acari</taxon>
        <taxon>Parasitiformes</taxon>
        <taxon>Ixodida</taxon>
        <taxon>Ixodoidea</taxon>
        <taxon>Ixodidae</taxon>
        <taxon>Amblyomminae</taxon>
        <taxon>Amblyomma</taxon>
    </lineage>
</organism>
<dbReference type="Proteomes" id="UP001321473">
    <property type="component" value="Unassembled WGS sequence"/>
</dbReference>
<name>A0AAQ4EIV9_AMBAM</name>
<proteinExistence type="predicted"/>
<dbReference type="AlphaFoldDB" id="A0AAQ4EIV9"/>
<comment type="caution">
    <text evidence="1">The sequence shown here is derived from an EMBL/GenBank/DDBJ whole genome shotgun (WGS) entry which is preliminary data.</text>
</comment>
<protein>
    <submittedName>
        <fullName evidence="1">Uncharacterized protein</fullName>
    </submittedName>
</protein>